<dbReference type="SUPFAM" id="SSF46689">
    <property type="entry name" value="Homeodomain-like"/>
    <property type="match status" value="1"/>
</dbReference>
<dbReference type="PROSITE" id="PS01124">
    <property type="entry name" value="HTH_ARAC_FAMILY_2"/>
    <property type="match status" value="1"/>
</dbReference>
<name>A0A7Y4D2D9_VIBSP</name>
<dbReference type="PROSITE" id="PS00041">
    <property type="entry name" value="HTH_ARAC_FAMILY_1"/>
    <property type="match status" value="1"/>
</dbReference>
<dbReference type="PANTHER" id="PTHR43280:SF27">
    <property type="entry name" value="TRANSCRIPTIONAL REGULATOR MTLR"/>
    <property type="match status" value="1"/>
</dbReference>
<keyword evidence="1" id="KW-0805">Transcription regulation</keyword>
<evidence type="ECO:0000313" key="5">
    <source>
        <dbReference type="EMBL" id="NOJ11318.1"/>
    </source>
</evidence>
<dbReference type="PANTHER" id="PTHR43280">
    <property type="entry name" value="ARAC-FAMILY TRANSCRIPTIONAL REGULATOR"/>
    <property type="match status" value="1"/>
</dbReference>
<keyword evidence="3" id="KW-0804">Transcription</keyword>
<dbReference type="Proteomes" id="UP000519158">
    <property type="component" value="Unassembled WGS sequence"/>
</dbReference>
<evidence type="ECO:0000256" key="1">
    <source>
        <dbReference type="ARBA" id="ARBA00023015"/>
    </source>
</evidence>
<dbReference type="InterPro" id="IPR018060">
    <property type="entry name" value="HTH_AraC"/>
</dbReference>
<dbReference type="InterPro" id="IPR003313">
    <property type="entry name" value="AraC-bd"/>
</dbReference>
<proteinExistence type="predicted"/>
<comment type="caution">
    <text evidence="5">The sequence shown here is derived from an EMBL/GenBank/DDBJ whole genome shotgun (WGS) entry which is preliminary data.</text>
</comment>
<dbReference type="InterPro" id="IPR018062">
    <property type="entry name" value="HTH_AraC-typ_CS"/>
</dbReference>
<feature type="domain" description="HTH araC/xylS-type" evidence="4">
    <location>
        <begin position="199"/>
        <end position="301"/>
    </location>
</feature>
<dbReference type="EMBL" id="VTXL01000001">
    <property type="protein sequence ID" value="NOJ11318.1"/>
    <property type="molecule type" value="Genomic_DNA"/>
</dbReference>
<evidence type="ECO:0000256" key="2">
    <source>
        <dbReference type="ARBA" id="ARBA00023125"/>
    </source>
</evidence>
<dbReference type="Pfam" id="PF02311">
    <property type="entry name" value="AraC_binding"/>
    <property type="match status" value="1"/>
</dbReference>
<dbReference type="SUPFAM" id="SSF51215">
    <property type="entry name" value="Regulatory protein AraC"/>
    <property type="match status" value="1"/>
</dbReference>
<dbReference type="AlphaFoldDB" id="A0A7Y4D2D9"/>
<sequence>MLTKFISYIDGLNMDNRHAENAKGMKCNPEFTGINASRTIASSDNWFGCGYLDKSNAQTNQEVVRFPFYSMVLIVEGEGEYIDYKGNRTSLLQGMVFQRVPDVPHAISINHKKAWREYYLDCNVELFTRLRPMLNINAEEPIVGKLEPAYYEYVFESLINATDSSTCVDVFNVYLQFLALLNDVIMDTRSSRQHKKGGEFSMGIIVKDFENLYKARFELKGYCSKKGIQYEAFRKLFKMDFGVSPQQYLIKRRMDEACKLLLMNKLTIQEISFELGYISPYEFSNQFKRHYQISPRKYKLQKLGMNT</sequence>
<evidence type="ECO:0000259" key="4">
    <source>
        <dbReference type="PROSITE" id="PS01124"/>
    </source>
</evidence>
<evidence type="ECO:0000313" key="6">
    <source>
        <dbReference type="Proteomes" id="UP000519158"/>
    </source>
</evidence>
<dbReference type="SMART" id="SM00342">
    <property type="entry name" value="HTH_ARAC"/>
    <property type="match status" value="1"/>
</dbReference>
<protein>
    <submittedName>
        <fullName evidence="5">Helix-turn-helix transcriptional regulator</fullName>
    </submittedName>
</protein>
<dbReference type="GO" id="GO:0003700">
    <property type="term" value="F:DNA-binding transcription factor activity"/>
    <property type="evidence" value="ECO:0007669"/>
    <property type="project" value="InterPro"/>
</dbReference>
<gene>
    <name evidence="5" type="ORF">F0234_00895</name>
</gene>
<dbReference type="InterPro" id="IPR009057">
    <property type="entry name" value="Homeodomain-like_sf"/>
</dbReference>
<dbReference type="Pfam" id="PF12833">
    <property type="entry name" value="HTH_18"/>
    <property type="match status" value="1"/>
</dbReference>
<keyword evidence="2" id="KW-0238">DNA-binding</keyword>
<accession>A0A7Y4D2D9</accession>
<reference evidence="5 6" key="1">
    <citation type="submission" date="2019-09" db="EMBL/GenBank/DDBJ databases">
        <title>Draft genome sequencing and comparative genomics of hatchery-associated Vibrios.</title>
        <authorList>
            <person name="Kehlet-Delgado H."/>
            <person name="Mueller R.S."/>
        </authorList>
    </citation>
    <scope>NUCLEOTIDE SEQUENCE [LARGE SCALE GENOMIC DNA]</scope>
    <source>
        <strain evidence="5 6">99-70-13A3</strain>
    </source>
</reference>
<dbReference type="Gene3D" id="1.10.10.60">
    <property type="entry name" value="Homeodomain-like"/>
    <property type="match status" value="2"/>
</dbReference>
<evidence type="ECO:0000256" key="3">
    <source>
        <dbReference type="ARBA" id="ARBA00023163"/>
    </source>
</evidence>
<dbReference type="InterPro" id="IPR037923">
    <property type="entry name" value="HTH-like"/>
</dbReference>
<dbReference type="GO" id="GO:0043565">
    <property type="term" value="F:sequence-specific DNA binding"/>
    <property type="evidence" value="ECO:0007669"/>
    <property type="project" value="InterPro"/>
</dbReference>
<organism evidence="5 6">
    <name type="scientific">Vibrio splendidus</name>
    <dbReference type="NCBI Taxonomy" id="29497"/>
    <lineage>
        <taxon>Bacteria</taxon>
        <taxon>Pseudomonadati</taxon>
        <taxon>Pseudomonadota</taxon>
        <taxon>Gammaproteobacteria</taxon>
        <taxon>Vibrionales</taxon>
        <taxon>Vibrionaceae</taxon>
        <taxon>Vibrio</taxon>
    </lineage>
</organism>